<gene>
    <name evidence="2" type="ORF">HO173_013266</name>
</gene>
<dbReference type="EMBL" id="JACCJC010000137">
    <property type="protein sequence ID" value="KAF6223145.1"/>
    <property type="molecule type" value="Genomic_DNA"/>
</dbReference>
<evidence type="ECO:0000313" key="2">
    <source>
        <dbReference type="EMBL" id="KAF6223145.1"/>
    </source>
</evidence>
<feature type="region of interest" description="Disordered" evidence="1">
    <location>
        <begin position="216"/>
        <end position="258"/>
    </location>
</feature>
<feature type="region of interest" description="Disordered" evidence="1">
    <location>
        <begin position="273"/>
        <end position="302"/>
    </location>
</feature>
<dbReference type="AlphaFoldDB" id="A0A8H6FCD0"/>
<protein>
    <submittedName>
        <fullName evidence="2">Uncharacterized protein</fullName>
    </submittedName>
</protein>
<dbReference type="Proteomes" id="UP000578531">
    <property type="component" value="Unassembled WGS sequence"/>
</dbReference>
<proteinExistence type="predicted"/>
<sequence length="360" mass="41310">MSTSLPVRSHPASAESSYSRGEVIAAIQDFYELLIKLPYVEPNALVLPPSEGWSGVNAQKLRDRGKTEEVIELLRYLPYLRAPAPGKRWMIGPDTIMIAYCDGEVYDEINDSLQPVPGHCIWLTDYESRDGTSLLFDTHTDTITEWTSLGHHIMIDYEEYENIPTQDKWMAHPTMPAAAFFRLWKQNFEKLVWMAFYNPRGSAGTAQWCISSATLQEEEEDRLASDDDFEPDADEQGDDEEGGSEPDGEDDMDDEDGLIPDEELDELMEDAYGEEAPQRRIDLQSEKNTAEYKPVDLPPPELAEPADQRLLHIMIRERKTKEVYEIYTRNGWPSNFDRENCKVMLADFCEREEGPINRLR</sequence>
<comment type="caution">
    <text evidence="2">The sequence shown here is derived from an EMBL/GenBank/DDBJ whole genome shotgun (WGS) entry which is preliminary data.</text>
</comment>
<dbReference type="OrthoDB" id="5343383at2759"/>
<accession>A0A8H6FCD0</accession>
<dbReference type="RefSeq" id="XP_037158019.1">
    <property type="nucleotide sequence ID" value="XM_037315089.1"/>
</dbReference>
<evidence type="ECO:0000313" key="3">
    <source>
        <dbReference type="Proteomes" id="UP000578531"/>
    </source>
</evidence>
<keyword evidence="3" id="KW-1185">Reference proteome</keyword>
<organism evidence="2 3">
    <name type="scientific">Letharia columbiana</name>
    <dbReference type="NCBI Taxonomy" id="112416"/>
    <lineage>
        <taxon>Eukaryota</taxon>
        <taxon>Fungi</taxon>
        <taxon>Dikarya</taxon>
        <taxon>Ascomycota</taxon>
        <taxon>Pezizomycotina</taxon>
        <taxon>Lecanoromycetes</taxon>
        <taxon>OSLEUM clade</taxon>
        <taxon>Lecanoromycetidae</taxon>
        <taxon>Lecanorales</taxon>
        <taxon>Lecanorineae</taxon>
        <taxon>Parmeliaceae</taxon>
        <taxon>Letharia</taxon>
    </lineage>
</organism>
<evidence type="ECO:0000256" key="1">
    <source>
        <dbReference type="SAM" id="MobiDB-lite"/>
    </source>
</evidence>
<name>A0A8H6FCD0_9LECA</name>
<feature type="compositionally biased region" description="Basic and acidic residues" evidence="1">
    <location>
        <begin position="276"/>
        <end position="294"/>
    </location>
</feature>
<dbReference type="GeneID" id="59294893"/>
<reference evidence="2 3" key="1">
    <citation type="journal article" date="2020" name="Genomics">
        <title>Complete, high-quality genomes from long-read metagenomic sequencing of two wolf lichen thalli reveals enigmatic genome architecture.</title>
        <authorList>
            <person name="McKenzie S.K."/>
            <person name="Walston R.F."/>
            <person name="Allen J.L."/>
        </authorList>
    </citation>
    <scope>NUCLEOTIDE SEQUENCE [LARGE SCALE GENOMIC DNA]</scope>
    <source>
        <strain evidence="2">WasteWater2</strain>
    </source>
</reference>